<dbReference type="PANTHER" id="PTHR30487">
    <property type="entry name" value="TYPE 4 PREPILIN-LIKE PROTEINS LEADER PEPTIDE-PROCESSING ENZYME"/>
    <property type="match status" value="1"/>
</dbReference>
<feature type="domain" description="Prepilin type IV endopeptidase peptidase" evidence="4">
    <location>
        <begin position="60"/>
        <end position="167"/>
    </location>
</feature>
<reference evidence="5 6" key="1">
    <citation type="submission" date="2018-08" db="EMBL/GenBank/DDBJ databases">
        <title>Genome sequence of Methylocystis hirsuta CSC1, a methanotroph able to accumulate PHAs.</title>
        <authorList>
            <person name="Bordel S."/>
            <person name="Rodriguez E."/>
            <person name="Gancedo J."/>
            <person name="Munoz R."/>
        </authorList>
    </citation>
    <scope>NUCLEOTIDE SEQUENCE [LARGE SCALE GENOMIC DNA]</scope>
    <source>
        <strain evidence="5 6">CSC1</strain>
    </source>
</reference>
<feature type="transmembrane region" description="Helical" evidence="3">
    <location>
        <begin position="84"/>
        <end position="100"/>
    </location>
</feature>
<dbReference type="PANTHER" id="PTHR30487:SF0">
    <property type="entry name" value="PREPILIN LEADER PEPTIDASE_N-METHYLTRANSFERASE-RELATED"/>
    <property type="match status" value="1"/>
</dbReference>
<comment type="similarity">
    <text evidence="1 2">Belongs to the peptidase A24 family.</text>
</comment>
<evidence type="ECO:0000313" key="5">
    <source>
        <dbReference type="EMBL" id="RNJ48630.1"/>
    </source>
</evidence>
<dbReference type="GO" id="GO:0004190">
    <property type="term" value="F:aspartic-type endopeptidase activity"/>
    <property type="evidence" value="ECO:0007669"/>
    <property type="project" value="InterPro"/>
</dbReference>
<feature type="transmembrane region" description="Helical" evidence="3">
    <location>
        <begin position="186"/>
        <end position="205"/>
    </location>
</feature>
<dbReference type="InterPro" id="IPR000045">
    <property type="entry name" value="Prepilin_IV_endopep_pep"/>
</dbReference>
<accession>A0A3M9XP35</accession>
<name>A0A3M9XP35_9HYPH</name>
<protein>
    <submittedName>
        <fullName evidence="5">Prepilin peptidase</fullName>
    </submittedName>
</protein>
<dbReference type="GO" id="GO:0006465">
    <property type="term" value="P:signal peptide processing"/>
    <property type="evidence" value="ECO:0007669"/>
    <property type="project" value="TreeGrafter"/>
</dbReference>
<dbReference type="Proteomes" id="UP000268623">
    <property type="component" value="Unassembled WGS sequence"/>
</dbReference>
<dbReference type="PRINTS" id="PR00864">
    <property type="entry name" value="PREPILNPTASE"/>
</dbReference>
<dbReference type="AlphaFoldDB" id="A0A3M9XP35"/>
<dbReference type="EMBL" id="QWDD01000001">
    <property type="protein sequence ID" value="RNJ48630.1"/>
    <property type="molecule type" value="Genomic_DNA"/>
</dbReference>
<evidence type="ECO:0000313" key="6">
    <source>
        <dbReference type="Proteomes" id="UP000268623"/>
    </source>
</evidence>
<evidence type="ECO:0000259" key="4">
    <source>
        <dbReference type="Pfam" id="PF01478"/>
    </source>
</evidence>
<keyword evidence="3" id="KW-1133">Transmembrane helix</keyword>
<feature type="transmembrane region" description="Helical" evidence="3">
    <location>
        <begin position="106"/>
        <end position="124"/>
    </location>
</feature>
<keyword evidence="6" id="KW-1185">Reference proteome</keyword>
<dbReference type="OrthoDB" id="9789291at2"/>
<feature type="transmembrane region" description="Helical" evidence="3">
    <location>
        <begin position="145"/>
        <end position="166"/>
    </location>
</feature>
<feature type="transmembrane region" description="Helical" evidence="3">
    <location>
        <begin position="54"/>
        <end position="72"/>
    </location>
</feature>
<dbReference type="GO" id="GO:0005886">
    <property type="term" value="C:plasma membrane"/>
    <property type="evidence" value="ECO:0007669"/>
    <property type="project" value="TreeGrafter"/>
</dbReference>
<dbReference type="InterPro" id="IPR014032">
    <property type="entry name" value="Peptidase_A24A_bac"/>
</dbReference>
<evidence type="ECO:0000256" key="3">
    <source>
        <dbReference type="SAM" id="Phobius"/>
    </source>
</evidence>
<keyword evidence="3" id="KW-0812">Transmembrane</keyword>
<evidence type="ECO:0000256" key="1">
    <source>
        <dbReference type="ARBA" id="ARBA00005801"/>
    </source>
</evidence>
<dbReference type="InterPro" id="IPR050882">
    <property type="entry name" value="Prepilin_peptidase/N-MTase"/>
</dbReference>
<comment type="caution">
    <text evidence="5">The sequence shown here is derived from an EMBL/GenBank/DDBJ whole genome shotgun (WGS) entry which is preliminary data.</text>
</comment>
<dbReference type="Pfam" id="PF01478">
    <property type="entry name" value="Peptidase_A24"/>
    <property type="match status" value="1"/>
</dbReference>
<proteinExistence type="inferred from homology"/>
<evidence type="ECO:0000256" key="2">
    <source>
        <dbReference type="RuleBase" id="RU003793"/>
    </source>
</evidence>
<sequence>MFFSPSCQRRRRVIESVALDILVGRSEARPLTATAWLSLIGLGALLAQSADLGWLLLPSLFLFGALCVIALFDARYLVIPDGPLLFLLLCGLASMVANTPEAIAEQLAGGALGFATMQALALAYKRLRGQPGVGEGDARLFGVAGVWLGFEGLPSCLVYATLSALFSALVGLRQGTLKDAHTPLPFGPHLALGLWFAWVFGQIEFG</sequence>
<gene>
    <name evidence="5" type="ORF">D1O30_02280</name>
</gene>
<organism evidence="5 6">
    <name type="scientific">Methylocystis hirsuta</name>
    <dbReference type="NCBI Taxonomy" id="369798"/>
    <lineage>
        <taxon>Bacteria</taxon>
        <taxon>Pseudomonadati</taxon>
        <taxon>Pseudomonadota</taxon>
        <taxon>Alphaproteobacteria</taxon>
        <taxon>Hyphomicrobiales</taxon>
        <taxon>Methylocystaceae</taxon>
        <taxon>Methylocystis</taxon>
    </lineage>
</organism>
<dbReference type="Gene3D" id="1.20.120.1220">
    <property type="match status" value="1"/>
</dbReference>
<keyword evidence="3" id="KW-0472">Membrane</keyword>